<accession>A0A2T4Z8Z9</accession>
<protein>
    <submittedName>
        <fullName evidence="2">SMI1/KNR4 family protein SUKH-1</fullName>
    </submittedName>
</protein>
<reference evidence="2 3" key="1">
    <citation type="submission" date="2018-04" db="EMBL/GenBank/DDBJ databases">
        <title>Genomic Encyclopedia of Archaeal and Bacterial Type Strains, Phase II (KMG-II): from individual species to whole genera.</title>
        <authorList>
            <person name="Goeker M."/>
        </authorList>
    </citation>
    <scope>NUCLEOTIDE SEQUENCE [LARGE SCALE GENOMIC DNA]</scope>
    <source>
        <strain evidence="2 3">DSM 45169</strain>
    </source>
</reference>
<dbReference type="InterPro" id="IPR037883">
    <property type="entry name" value="Knr4/Smi1-like_sf"/>
</dbReference>
<comment type="caution">
    <text evidence="2">The sequence shown here is derived from an EMBL/GenBank/DDBJ whole genome shotgun (WGS) entry which is preliminary data.</text>
</comment>
<dbReference type="SMART" id="SM00860">
    <property type="entry name" value="SMI1_KNR4"/>
    <property type="match status" value="1"/>
</dbReference>
<organism evidence="2 3">
    <name type="scientific">Desmospora activa DSM 45169</name>
    <dbReference type="NCBI Taxonomy" id="1121389"/>
    <lineage>
        <taxon>Bacteria</taxon>
        <taxon>Bacillati</taxon>
        <taxon>Bacillota</taxon>
        <taxon>Bacilli</taxon>
        <taxon>Bacillales</taxon>
        <taxon>Thermoactinomycetaceae</taxon>
        <taxon>Desmospora</taxon>
    </lineage>
</organism>
<evidence type="ECO:0000259" key="1">
    <source>
        <dbReference type="SMART" id="SM00860"/>
    </source>
</evidence>
<dbReference type="InterPro" id="IPR018958">
    <property type="entry name" value="Knr4/Smi1-like_dom"/>
</dbReference>
<dbReference type="RefSeq" id="WP_107725180.1">
    <property type="nucleotide sequence ID" value="NZ_PZZP01000001.1"/>
</dbReference>
<name>A0A2T4Z8Z9_9BACL</name>
<dbReference type="Gene3D" id="3.40.1580.10">
    <property type="entry name" value="SMI1/KNR4-like"/>
    <property type="match status" value="1"/>
</dbReference>
<dbReference type="OrthoDB" id="8657476at2"/>
<dbReference type="SUPFAM" id="SSF160631">
    <property type="entry name" value="SMI1/KNR4-like"/>
    <property type="match status" value="1"/>
</dbReference>
<dbReference type="Proteomes" id="UP000241639">
    <property type="component" value="Unassembled WGS sequence"/>
</dbReference>
<dbReference type="AlphaFoldDB" id="A0A2T4Z8Z9"/>
<feature type="domain" description="Knr4/Smi1-like" evidence="1">
    <location>
        <begin position="9"/>
        <end position="144"/>
    </location>
</feature>
<keyword evidence="3" id="KW-1185">Reference proteome</keyword>
<evidence type="ECO:0000313" key="2">
    <source>
        <dbReference type="EMBL" id="PTM58366.1"/>
    </source>
</evidence>
<proteinExistence type="predicted"/>
<dbReference type="Pfam" id="PF09346">
    <property type="entry name" value="SMI1_KNR4"/>
    <property type="match status" value="1"/>
</dbReference>
<sequence length="151" mass="18176">MEWIERGQPFSDEVITELEKQLGVRLPNDFVEWFKQYEDLEYGAWVDVEGEPYNIEEFYGLEHFVEEMDRFFSGREKYKAYGTVVPFAFDSTLNRFCFFYPKDHKEISGVFLRRRDDDLSEVFEGDGIKESLYISQTFQDFLEKLYIDDED</sequence>
<evidence type="ECO:0000313" key="3">
    <source>
        <dbReference type="Proteomes" id="UP000241639"/>
    </source>
</evidence>
<gene>
    <name evidence="2" type="ORF">C8J48_0948</name>
</gene>
<dbReference type="EMBL" id="PZZP01000001">
    <property type="protein sequence ID" value="PTM58366.1"/>
    <property type="molecule type" value="Genomic_DNA"/>
</dbReference>